<dbReference type="Proteomes" id="UP000824128">
    <property type="component" value="Unassembled WGS sequence"/>
</dbReference>
<reference evidence="1" key="1">
    <citation type="submission" date="2020-10" db="EMBL/GenBank/DDBJ databases">
        <authorList>
            <person name="Gilroy R."/>
        </authorList>
    </citation>
    <scope>NUCLEOTIDE SEQUENCE</scope>
    <source>
        <strain evidence="1">ChiGjej2B2-16831</strain>
    </source>
</reference>
<organism evidence="1 2">
    <name type="scientific">Candidatus Aphodomorpha intestinavium</name>
    <dbReference type="NCBI Taxonomy" id="2840672"/>
    <lineage>
        <taxon>Bacteria</taxon>
        <taxon>Bacillati</taxon>
        <taxon>Bacillota</taxon>
        <taxon>Clostridia</taxon>
        <taxon>Eubacteriales</taxon>
        <taxon>Candidatus Aphodomorpha</taxon>
    </lineage>
</organism>
<reference evidence="1" key="2">
    <citation type="journal article" date="2021" name="PeerJ">
        <title>Extensive microbial diversity within the chicken gut microbiome revealed by metagenomics and culture.</title>
        <authorList>
            <person name="Gilroy R."/>
            <person name="Ravi A."/>
            <person name="Getino M."/>
            <person name="Pursley I."/>
            <person name="Horton D.L."/>
            <person name="Alikhan N.F."/>
            <person name="Baker D."/>
            <person name="Gharbi K."/>
            <person name="Hall N."/>
            <person name="Watson M."/>
            <person name="Adriaenssens E.M."/>
            <person name="Foster-Nyarko E."/>
            <person name="Jarju S."/>
            <person name="Secka A."/>
            <person name="Antonio M."/>
            <person name="Oren A."/>
            <person name="Chaudhuri R.R."/>
            <person name="La Ragione R."/>
            <person name="Hildebrand F."/>
            <person name="Pallen M.J."/>
        </authorList>
    </citation>
    <scope>NUCLEOTIDE SEQUENCE</scope>
    <source>
        <strain evidence="1">ChiGjej2B2-16831</strain>
    </source>
</reference>
<dbReference type="InterPro" id="IPR025051">
    <property type="entry name" value="DUF3990"/>
</dbReference>
<dbReference type="Pfam" id="PF13151">
    <property type="entry name" value="DUF3990"/>
    <property type="match status" value="1"/>
</dbReference>
<dbReference type="EMBL" id="DVNZ01000088">
    <property type="protein sequence ID" value="HIU94047.1"/>
    <property type="molecule type" value="Genomic_DNA"/>
</dbReference>
<comment type="caution">
    <text evidence="1">The sequence shown here is derived from an EMBL/GenBank/DDBJ whole genome shotgun (WGS) entry which is preliminary data.</text>
</comment>
<accession>A0A9D1STA9</accession>
<sequence>MILYHGSSLEIPAPDLTHSRPNVDFGRGFYITPLY</sequence>
<protein>
    <submittedName>
        <fullName evidence="1">DUF3990 domain-containing protein</fullName>
    </submittedName>
</protein>
<feature type="non-terminal residue" evidence="1">
    <location>
        <position position="35"/>
    </location>
</feature>
<name>A0A9D1STA9_9FIRM</name>
<dbReference type="AlphaFoldDB" id="A0A9D1STA9"/>
<evidence type="ECO:0000313" key="2">
    <source>
        <dbReference type="Proteomes" id="UP000824128"/>
    </source>
</evidence>
<proteinExistence type="predicted"/>
<gene>
    <name evidence="1" type="ORF">IAD24_02695</name>
</gene>
<evidence type="ECO:0000313" key="1">
    <source>
        <dbReference type="EMBL" id="HIU94047.1"/>
    </source>
</evidence>